<evidence type="ECO:0000313" key="4">
    <source>
        <dbReference type="EMBL" id="OMQ24363.1"/>
    </source>
</evidence>
<reference evidence="4 5" key="1">
    <citation type="submission" date="2016-11" db="EMBL/GenBank/DDBJ databases">
        <title>Rahnella oryzae sp. nov., isolated from rice root.</title>
        <authorList>
            <person name="Zhang X.-X."/>
            <person name="Zhang J."/>
        </authorList>
    </citation>
    <scope>NUCLEOTIDE SEQUENCE [LARGE SCALE GENOMIC DNA]</scope>
    <source>
        <strain evidence="4 5">J11-6</strain>
    </source>
</reference>
<gene>
    <name evidence="4" type="ORF">BMI79_05860</name>
</gene>
<name>A0A1S8CKD0_9GAMM</name>
<dbReference type="STRING" id="2034155.BMI79_05860"/>
<dbReference type="OrthoDB" id="9775296at2"/>
<dbReference type="SUPFAM" id="SSF51735">
    <property type="entry name" value="NAD(P)-binding Rossmann-fold domains"/>
    <property type="match status" value="1"/>
</dbReference>
<dbReference type="GO" id="GO:0016491">
    <property type="term" value="F:oxidoreductase activity"/>
    <property type="evidence" value="ECO:0007669"/>
    <property type="project" value="UniProtKB-KW"/>
</dbReference>
<dbReference type="PROSITE" id="PS00061">
    <property type="entry name" value="ADH_SHORT"/>
    <property type="match status" value="1"/>
</dbReference>
<dbReference type="RefSeq" id="WP_076941249.1">
    <property type="nucleotide sequence ID" value="NZ_MOXD01000003.1"/>
</dbReference>
<dbReference type="InterPro" id="IPR002347">
    <property type="entry name" value="SDR_fam"/>
</dbReference>
<accession>A0A1S8CKD0</accession>
<dbReference type="PANTHER" id="PTHR44196">
    <property type="entry name" value="DEHYDROGENASE/REDUCTASE SDR FAMILY MEMBER 7B"/>
    <property type="match status" value="1"/>
</dbReference>
<dbReference type="Proteomes" id="UP000216021">
    <property type="component" value="Unassembled WGS sequence"/>
</dbReference>
<dbReference type="Pfam" id="PF00106">
    <property type="entry name" value="adh_short"/>
    <property type="match status" value="1"/>
</dbReference>
<protein>
    <submittedName>
        <fullName evidence="4">Short chain dehydrogenase</fullName>
    </submittedName>
</protein>
<dbReference type="GO" id="GO:0016020">
    <property type="term" value="C:membrane"/>
    <property type="evidence" value="ECO:0007669"/>
    <property type="project" value="TreeGrafter"/>
</dbReference>
<keyword evidence="2" id="KW-0560">Oxidoreductase</keyword>
<comment type="caution">
    <text evidence="4">The sequence shown here is derived from an EMBL/GenBank/DDBJ whole genome shotgun (WGS) entry which is preliminary data.</text>
</comment>
<keyword evidence="5" id="KW-1185">Reference proteome</keyword>
<dbReference type="CDD" id="cd05233">
    <property type="entry name" value="SDR_c"/>
    <property type="match status" value="1"/>
</dbReference>
<sequence>MKLANCRILLTGASGGIGQALAHALAKQGATLILQGRNEATLKQLQNALPNAEKHTLWVADLCDPAALAEPKGFLCQQQQIDILINNAGTNHFAWLEDHSEQQITQQLSLNIQAPILLTQALLPYINRPGIIMNIGSSFGSIGYAGYSVYCASKFALRGFSEALSRELTGSGINVLYFAPRATQTALNSDAVYAMNKELGTQSDSAEFVAKEAIIALNKEIKRRWLGWPERFFIKLNALFPGVVDKALAKQRHIIARHAKASLAKEDPQ</sequence>
<dbReference type="PANTHER" id="PTHR44196:SF1">
    <property type="entry name" value="DEHYDROGENASE_REDUCTASE SDR FAMILY MEMBER 7B"/>
    <property type="match status" value="1"/>
</dbReference>
<evidence type="ECO:0000256" key="3">
    <source>
        <dbReference type="RuleBase" id="RU000363"/>
    </source>
</evidence>
<comment type="similarity">
    <text evidence="1 3">Belongs to the short-chain dehydrogenases/reductases (SDR) family.</text>
</comment>
<dbReference type="NCBIfam" id="NF006565">
    <property type="entry name" value="PRK09072.1"/>
    <property type="match status" value="1"/>
</dbReference>
<dbReference type="InterPro" id="IPR020904">
    <property type="entry name" value="Sc_DH/Rdtase_CS"/>
</dbReference>
<dbReference type="PRINTS" id="PR00080">
    <property type="entry name" value="SDRFAMILY"/>
</dbReference>
<dbReference type="EMBL" id="MOXD01000003">
    <property type="protein sequence ID" value="OMQ24363.1"/>
    <property type="molecule type" value="Genomic_DNA"/>
</dbReference>
<dbReference type="AlphaFoldDB" id="A0A1S8CKD0"/>
<dbReference type="PRINTS" id="PR00081">
    <property type="entry name" value="GDHRDH"/>
</dbReference>
<evidence type="ECO:0000256" key="2">
    <source>
        <dbReference type="ARBA" id="ARBA00023002"/>
    </source>
</evidence>
<dbReference type="InterPro" id="IPR036291">
    <property type="entry name" value="NAD(P)-bd_dom_sf"/>
</dbReference>
<proteinExistence type="inferred from homology"/>
<evidence type="ECO:0000256" key="1">
    <source>
        <dbReference type="ARBA" id="ARBA00006484"/>
    </source>
</evidence>
<evidence type="ECO:0000313" key="5">
    <source>
        <dbReference type="Proteomes" id="UP000216021"/>
    </source>
</evidence>
<dbReference type="Gene3D" id="3.40.50.720">
    <property type="entry name" value="NAD(P)-binding Rossmann-like Domain"/>
    <property type="match status" value="1"/>
</dbReference>
<organism evidence="4 5">
    <name type="scientific">Serratia oryzae</name>
    <dbReference type="NCBI Taxonomy" id="2034155"/>
    <lineage>
        <taxon>Bacteria</taxon>
        <taxon>Pseudomonadati</taxon>
        <taxon>Pseudomonadota</taxon>
        <taxon>Gammaproteobacteria</taxon>
        <taxon>Enterobacterales</taxon>
        <taxon>Yersiniaceae</taxon>
        <taxon>Serratia</taxon>
    </lineage>
</organism>